<dbReference type="InterPro" id="IPR011990">
    <property type="entry name" value="TPR-like_helical_dom_sf"/>
</dbReference>
<feature type="domain" description="Protein kinase" evidence="2">
    <location>
        <begin position="18"/>
        <end position="291"/>
    </location>
</feature>
<dbReference type="Pfam" id="PF08238">
    <property type="entry name" value="Sel1"/>
    <property type="match status" value="8"/>
</dbReference>
<name>A0ABR2KRT1_9EUKA</name>
<evidence type="ECO:0000259" key="2">
    <source>
        <dbReference type="PROSITE" id="PS50011"/>
    </source>
</evidence>
<dbReference type="PANTHER" id="PTHR11102">
    <property type="entry name" value="SEL-1-LIKE PROTEIN"/>
    <property type="match status" value="1"/>
</dbReference>
<dbReference type="InterPro" id="IPR000719">
    <property type="entry name" value="Prot_kinase_dom"/>
</dbReference>
<protein>
    <recommendedName>
        <fullName evidence="2">Protein kinase domain-containing protein</fullName>
    </recommendedName>
</protein>
<dbReference type="InterPro" id="IPR001245">
    <property type="entry name" value="Ser-Thr/Tyr_kinase_cat_dom"/>
</dbReference>
<dbReference type="Gene3D" id="1.10.510.10">
    <property type="entry name" value="Transferase(Phosphotransferase) domain 1"/>
    <property type="match status" value="1"/>
</dbReference>
<dbReference type="InterPro" id="IPR011009">
    <property type="entry name" value="Kinase-like_dom_sf"/>
</dbReference>
<dbReference type="InterPro" id="IPR006597">
    <property type="entry name" value="Sel1-like"/>
</dbReference>
<dbReference type="Gene3D" id="1.25.40.10">
    <property type="entry name" value="Tetratricopeptide repeat domain"/>
    <property type="match status" value="1"/>
</dbReference>
<comment type="caution">
    <text evidence="3">The sequence shown here is derived from an EMBL/GenBank/DDBJ whole genome shotgun (WGS) entry which is preliminary data.</text>
</comment>
<dbReference type="Proteomes" id="UP001470230">
    <property type="component" value="Unassembled WGS sequence"/>
</dbReference>
<dbReference type="PANTHER" id="PTHR11102:SF160">
    <property type="entry name" value="ERAD-ASSOCIATED E3 UBIQUITIN-PROTEIN LIGASE COMPONENT HRD3"/>
    <property type="match status" value="1"/>
</dbReference>
<dbReference type="SMART" id="SM00671">
    <property type="entry name" value="SEL1"/>
    <property type="match status" value="9"/>
</dbReference>
<dbReference type="SUPFAM" id="SSF81901">
    <property type="entry name" value="HCP-like"/>
    <property type="match status" value="3"/>
</dbReference>
<dbReference type="InterPro" id="IPR050767">
    <property type="entry name" value="Sel1_AlgK"/>
</dbReference>
<dbReference type="PROSITE" id="PS50011">
    <property type="entry name" value="PROTEIN_KINASE_DOM"/>
    <property type="match status" value="1"/>
</dbReference>
<gene>
    <name evidence="3" type="ORF">M9Y10_022244</name>
</gene>
<dbReference type="EMBL" id="JAPFFF010000003">
    <property type="protein sequence ID" value="KAK8893815.1"/>
    <property type="molecule type" value="Genomic_DNA"/>
</dbReference>
<evidence type="ECO:0000313" key="4">
    <source>
        <dbReference type="Proteomes" id="UP001470230"/>
    </source>
</evidence>
<proteinExistence type="inferred from homology"/>
<dbReference type="Pfam" id="PF07714">
    <property type="entry name" value="PK_Tyr_Ser-Thr"/>
    <property type="match status" value="1"/>
</dbReference>
<comment type="similarity">
    <text evidence="1">Belongs to the sel-1 family.</text>
</comment>
<evidence type="ECO:0000313" key="3">
    <source>
        <dbReference type="EMBL" id="KAK8893815.1"/>
    </source>
</evidence>
<accession>A0ABR2KRT1</accession>
<evidence type="ECO:0000256" key="1">
    <source>
        <dbReference type="ARBA" id="ARBA00038101"/>
    </source>
</evidence>
<reference evidence="3 4" key="1">
    <citation type="submission" date="2024-04" db="EMBL/GenBank/DDBJ databases">
        <title>Tritrichomonas musculus Genome.</title>
        <authorList>
            <person name="Alves-Ferreira E."/>
            <person name="Grigg M."/>
            <person name="Lorenzi H."/>
            <person name="Galac M."/>
        </authorList>
    </citation>
    <scope>NUCLEOTIDE SEQUENCE [LARGE SCALE GENOMIC DNA]</scope>
    <source>
        <strain evidence="3 4">EAF2021</strain>
    </source>
</reference>
<organism evidence="3 4">
    <name type="scientific">Tritrichomonas musculus</name>
    <dbReference type="NCBI Taxonomy" id="1915356"/>
    <lineage>
        <taxon>Eukaryota</taxon>
        <taxon>Metamonada</taxon>
        <taxon>Parabasalia</taxon>
        <taxon>Tritrichomonadida</taxon>
        <taxon>Tritrichomonadidae</taxon>
        <taxon>Tritrichomonas</taxon>
    </lineage>
</organism>
<dbReference type="SUPFAM" id="SSF56112">
    <property type="entry name" value="Protein kinase-like (PK-like)"/>
    <property type="match status" value="1"/>
</dbReference>
<keyword evidence="4" id="KW-1185">Reference proteome</keyword>
<sequence length="705" mass="79932">MTDSAFSYEPFLINPADYEDIREIGNGRFGTMYESFKKPNKDQKFAIRKTTLKDEEGNEIKGDSSTTRHFLREVEIFIQIRAQPVIVKFYGFFLSPQMIVFEYLENGSLASIFKRLQRGEKVPEWNGTTKSKTVFGIATAILHLQNQGAFHRYLTPSSILFDKNFEPRLVDFAYAKVDTNEDTTKSMITNKTVQIYQAPEIDEGRYNRLVDNYSYGVILYQIVTGKEAFDSKGPEFKVKRQIHDGMRPPIPEDECPKLAPIIGDLWSNNPDDRAEFIDIIKALNDYNEELFPGTDMEAYRQYRDRVLKSTFLTRENLNYINQPVITKEDEDLFETYIIAAKKGDTKNMLKVARDYEKGIGTEQDIGEAIDWYQKAADKGEPEALYKIANFYCVGCPVFDPDPEEYVNNLKKASDKNYPPAIIDYAVLLQTGNSGVTQDVPKAEQMFKKMADEPYSYGEAQYFLAQLYESTDKPEEAVKYYNKARENGIEGAHCDYASMLLEGKGVHANQPEGIKILKQAAERGFPMANFNLGYIYEYGRYGQEKNAANAKQSLKYYQVAADKGMPKAMVKVAKALFKGVHAGEATEKDPVRAARLFEQAASMGEPEGLHSWGTFLQHYHTPDDKATNTELNERYGGTPINIELAVEFYKLAANAGFVPSMTRLGELYEKGIAGNRNIAEAKRYLEMAVAKGSKVAKKLLSELDSE</sequence>